<dbReference type="InterPro" id="IPR011704">
    <property type="entry name" value="ATPase_dyneun-rel_AAA"/>
</dbReference>
<dbReference type="PANTHER" id="PTHR37291">
    <property type="entry name" value="5-METHYLCYTOSINE-SPECIFIC RESTRICTION ENZYME B"/>
    <property type="match status" value="1"/>
</dbReference>
<dbReference type="GO" id="GO:0005524">
    <property type="term" value="F:ATP binding"/>
    <property type="evidence" value="ECO:0007669"/>
    <property type="project" value="InterPro"/>
</dbReference>
<name>A0A1E3X5F7_9BACT</name>
<sequence>MKTLTDFTKYPDTVKLILEMIQSGQTEQDVFPLNKKGEQLDVLKAREQIMEPYSIEEATADLFMQERDFKVYLRLLKSKKNIVLQGPPGAGKTFVAKRLAYALVGFKDDTKVKMIQFHQSYAYEDFIQGYRPNPDLEGGFTLTTGIFYDMCKRAKSNPKIKYVLVIDEINRGNLSKIFGELLMLIEADKRGNEYELSLTYSPGEKFWVPDNLYLIGTMNTADRSIAMVDYALRRRFSFFSLMPQFNRRFDDTLKSAGFTKKLRKVIIDRITALNEEIKSDKNNLGDGYQIGHSYFCPDGDKPYDYDWYNRKIKYEIEPLLKEYWFDEQERVEGLVENLLIDGKD</sequence>
<feature type="domain" description="AAA+ ATPase" evidence="1">
    <location>
        <begin position="78"/>
        <end position="243"/>
    </location>
</feature>
<evidence type="ECO:0000313" key="2">
    <source>
        <dbReference type="EMBL" id="ODS30867.1"/>
    </source>
</evidence>
<protein>
    <submittedName>
        <fullName evidence="2">5-methylcytosine-specific restriction enzyme B</fullName>
        <ecNumber evidence="2">3.1.21.-</ecNumber>
    </submittedName>
</protein>
<dbReference type="SMART" id="SM00382">
    <property type="entry name" value="AAA"/>
    <property type="match status" value="1"/>
</dbReference>
<dbReference type="CDD" id="cd00009">
    <property type="entry name" value="AAA"/>
    <property type="match status" value="1"/>
</dbReference>
<dbReference type="EC" id="3.1.21.-" evidence="2"/>
<dbReference type="AlphaFoldDB" id="A0A1E3X5F7"/>
<dbReference type="EMBL" id="MAYW01000167">
    <property type="protein sequence ID" value="ODS30867.1"/>
    <property type="molecule type" value="Genomic_DNA"/>
</dbReference>
<comment type="caution">
    <text evidence="2">The sequence shown here is derived from an EMBL/GenBank/DDBJ whole genome shotgun (WGS) entry which is preliminary data.</text>
</comment>
<organism evidence="2 3">
    <name type="scientific">Candidatus Scalindua rubra</name>
    <dbReference type="NCBI Taxonomy" id="1872076"/>
    <lineage>
        <taxon>Bacteria</taxon>
        <taxon>Pseudomonadati</taxon>
        <taxon>Planctomycetota</taxon>
        <taxon>Candidatus Brocadiia</taxon>
        <taxon>Candidatus Brocadiales</taxon>
        <taxon>Candidatus Scalinduaceae</taxon>
        <taxon>Candidatus Scalindua</taxon>
    </lineage>
</organism>
<gene>
    <name evidence="2" type="primary">mcrB_2</name>
    <name evidence="2" type="ORF">SCARUB_04016</name>
</gene>
<dbReference type="PANTHER" id="PTHR37291:SF1">
    <property type="entry name" value="TYPE IV METHYL-DIRECTED RESTRICTION ENZYME ECOKMCRB SUBUNIT"/>
    <property type="match status" value="1"/>
</dbReference>
<dbReference type="InterPro" id="IPR052934">
    <property type="entry name" value="Methyl-DNA_Rec/Restrict_Enz"/>
</dbReference>
<evidence type="ECO:0000259" key="1">
    <source>
        <dbReference type="SMART" id="SM00382"/>
    </source>
</evidence>
<dbReference type="GO" id="GO:0016887">
    <property type="term" value="F:ATP hydrolysis activity"/>
    <property type="evidence" value="ECO:0007669"/>
    <property type="project" value="InterPro"/>
</dbReference>
<keyword evidence="2" id="KW-0378">Hydrolase</keyword>
<evidence type="ECO:0000313" key="3">
    <source>
        <dbReference type="Proteomes" id="UP000094056"/>
    </source>
</evidence>
<dbReference type="Pfam" id="PF07728">
    <property type="entry name" value="AAA_5"/>
    <property type="match status" value="1"/>
</dbReference>
<dbReference type="SUPFAM" id="SSF52540">
    <property type="entry name" value="P-loop containing nucleoside triphosphate hydrolases"/>
    <property type="match status" value="1"/>
</dbReference>
<dbReference type="InterPro" id="IPR003593">
    <property type="entry name" value="AAA+_ATPase"/>
</dbReference>
<reference evidence="2 3" key="1">
    <citation type="submission" date="2016-07" db="EMBL/GenBank/DDBJ databases">
        <title>Draft genome of Scalindua rubra, obtained from a brine-seawater interface in the Red Sea, sheds light on salt adaptation in anammox bacteria.</title>
        <authorList>
            <person name="Speth D.R."/>
            <person name="Lagkouvardos I."/>
            <person name="Wang Y."/>
            <person name="Qian P.-Y."/>
            <person name="Dutilh B.E."/>
            <person name="Jetten M.S."/>
        </authorList>
    </citation>
    <scope>NUCLEOTIDE SEQUENCE [LARGE SCALE GENOMIC DNA]</scope>
    <source>
        <strain evidence="2">BSI-1</strain>
    </source>
</reference>
<accession>A0A1E3X5F7</accession>
<dbReference type="InterPro" id="IPR027417">
    <property type="entry name" value="P-loop_NTPase"/>
</dbReference>
<dbReference type="PATRIC" id="fig|1872076.5.peg.4795"/>
<dbReference type="Gene3D" id="3.40.50.300">
    <property type="entry name" value="P-loop containing nucleotide triphosphate hydrolases"/>
    <property type="match status" value="1"/>
</dbReference>
<dbReference type="Proteomes" id="UP000094056">
    <property type="component" value="Unassembled WGS sequence"/>
</dbReference>
<proteinExistence type="predicted"/>